<gene>
    <name evidence="6" type="primary">rpsQ</name>
    <name evidence="8" type="ORF">A3A20_01560</name>
</gene>
<comment type="function">
    <text evidence="6">One of the primary rRNA binding proteins, it binds specifically to the 5'-end of 16S ribosomal RNA.</text>
</comment>
<dbReference type="InterPro" id="IPR000266">
    <property type="entry name" value="Ribosomal_uS17"/>
</dbReference>
<dbReference type="GO" id="GO:0019843">
    <property type="term" value="F:rRNA binding"/>
    <property type="evidence" value="ECO:0007669"/>
    <property type="project" value="UniProtKB-UniRule"/>
</dbReference>
<evidence type="ECO:0000256" key="4">
    <source>
        <dbReference type="ARBA" id="ARBA00022980"/>
    </source>
</evidence>
<dbReference type="Proteomes" id="UP000178946">
    <property type="component" value="Unassembled WGS sequence"/>
</dbReference>
<dbReference type="Gene3D" id="2.40.50.140">
    <property type="entry name" value="Nucleic acid-binding proteins"/>
    <property type="match status" value="1"/>
</dbReference>
<dbReference type="Pfam" id="PF00366">
    <property type="entry name" value="Ribosomal_S17"/>
    <property type="match status" value="1"/>
</dbReference>
<dbReference type="InterPro" id="IPR012340">
    <property type="entry name" value="NA-bd_OB-fold"/>
</dbReference>
<sequence length="83" mass="10168">MKLKEQVKKRKLEGIVVSDKMQKTRVVEITRFKKNPKYLKYYKVSRKFKAHDENNEYKTGDKVVIEETRPLSREKRWRIVQKI</sequence>
<dbReference type="HAMAP" id="MF_01345_B">
    <property type="entry name" value="Ribosomal_uS17_B"/>
    <property type="match status" value="1"/>
</dbReference>
<dbReference type="GO" id="GO:0003735">
    <property type="term" value="F:structural constituent of ribosome"/>
    <property type="evidence" value="ECO:0007669"/>
    <property type="project" value="UniProtKB-UniRule"/>
</dbReference>
<dbReference type="GO" id="GO:0022627">
    <property type="term" value="C:cytosolic small ribosomal subunit"/>
    <property type="evidence" value="ECO:0007669"/>
    <property type="project" value="UniProtKB-UniRule"/>
</dbReference>
<dbReference type="AlphaFoldDB" id="A0A1F8DUE3"/>
<evidence type="ECO:0000313" key="8">
    <source>
        <dbReference type="EMBL" id="OGM91609.1"/>
    </source>
</evidence>
<dbReference type="PRINTS" id="PR00973">
    <property type="entry name" value="RIBOSOMALS17"/>
</dbReference>
<keyword evidence="4 6" id="KW-0689">Ribosomal protein</keyword>
<accession>A0A1F8DUE3</accession>
<name>A0A1F8DUE3_9BACT</name>
<proteinExistence type="inferred from homology"/>
<dbReference type="SUPFAM" id="SSF50249">
    <property type="entry name" value="Nucleic acid-binding proteins"/>
    <property type="match status" value="1"/>
</dbReference>
<protein>
    <recommendedName>
        <fullName evidence="6">Small ribosomal subunit protein uS17</fullName>
    </recommendedName>
</protein>
<dbReference type="InterPro" id="IPR019984">
    <property type="entry name" value="Ribosomal_uS17_bact/chlr"/>
</dbReference>
<evidence type="ECO:0000256" key="3">
    <source>
        <dbReference type="ARBA" id="ARBA00022884"/>
    </source>
</evidence>
<dbReference type="EMBL" id="MGIR01000001">
    <property type="protein sequence ID" value="OGM91609.1"/>
    <property type="molecule type" value="Genomic_DNA"/>
</dbReference>
<reference evidence="8 9" key="1">
    <citation type="journal article" date="2016" name="Nat. Commun.">
        <title>Thousands of microbial genomes shed light on interconnected biogeochemical processes in an aquifer system.</title>
        <authorList>
            <person name="Anantharaman K."/>
            <person name="Brown C.T."/>
            <person name="Hug L.A."/>
            <person name="Sharon I."/>
            <person name="Castelle C.J."/>
            <person name="Probst A.J."/>
            <person name="Thomas B.C."/>
            <person name="Singh A."/>
            <person name="Wilkins M.J."/>
            <person name="Karaoz U."/>
            <person name="Brodie E.L."/>
            <person name="Williams K.H."/>
            <person name="Hubbard S.S."/>
            <person name="Banfield J.F."/>
        </authorList>
    </citation>
    <scope>NUCLEOTIDE SEQUENCE [LARGE SCALE GENOMIC DNA]</scope>
</reference>
<dbReference type="PANTHER" id="PTHR10744">
    <property type="entry name" value="40S RIBOSOMAL PROTEIN S11 FAMILY MEMBER"/>
    <property type="match status" value="1"/>
</dbReference>
<keyword evidence="2 6" id="KW-0699">rRNA-binding</keyword>
<dbReference type="PROSITE" id="PS00056">
    <property type="entry name" value="RIBOSOMAL_S17"/>
    <property type="match status" value="1"/>
</dbReference>
<evidence type="ECO:0000256" key="1">
    <source>
        <dbReference type="ARBA" id="ARBA00010254"/>
    </source>
</evidence>
<evidence type="ECO:0000256" key="6">
    <source>
        <dbReference type="HAMAP-Rule" id="MF_01345"/>
    </source>
</evidence>
<comment type="caution">
    <text evidence="8">The sequence shown here is derived from an EMBL/GenBank/DDBJ whole genome shotgun (WGS) entry which is preliminary data.</text>
</comment>
<dbReference type="PANTHER" id="PTHR10744:SF1">
    <property type="entry name" value="SMALL RIBOSOMAL SUBUNIT PROTEIN US17M"/>
    <property type="match status" value="1"/>
</dbReference>
<dbReference type="NCBIfam" id="TIGR03635">
    <property type="entry name" value="uS17_bact"/>
    <property type="match status" value="1"/>
</dbReference>
<comment type="similarity">
    <text evidence="1 6 7">Belongs to the universal ribosomal protein uS17 family.</text>
</comment>
<keyword evidence="3 6" id="KW-0694">RNA-binding</keyword>
<keyword evidence="5 6" id="KW-0687">Ribonucleoprotein</keyword>
<comment type="subunit">
    <text evidence="6">Part of the 30S ribosomal subunit.</text>
</comment>
<evidence type="ECO:0000313" key="9">
    <source>
        <dbReference type="Proteomes" id="UP000178946"/>
    </source>
</evidence>
<evidence type="ECO:0000256" key="5">
    <source>
        <dbReference type="ARBA" id="ARBA00023274"/>
    </source>
</evidence>
<evidence type="ECO:0000256" key="2">
    <source>
        <dbReference type="ARBA" id="ARBA00022730"/>
    </source>
</evidence>
<dbReference type="InterPro" id="IPR019979">
    <property type="entry name" value="Ribosomal_uS17_CS"/>
</dbReference>
<organism evidence="8 9">
    <name type="scientific">Candidatus Wolfebacteria bacterium RIFCSPLOWO2_01_FULL_45_19</name>
    <dbReference type="NCBI Taxonomy" id="1802557"/>
    <lineage>
        <taxon>Bacteria</taxon>
        <taxon>Candidatus Wolfeibacteriota</taxon>
    </lineage>
</organism>
<dbReference type="CDD" id="cd00364">
    <property type="entry name" value="Ribosomal_uS17"/>
    <property type="match status" value="1"/>
</dbReference>
<dbReference type="NCBIfam" id="NF004123">
    <property type="entry name" value="PRK05610.1"/>
    <property type="match status" value="1"/>
</dbReference>
<dbReference type="GO" id="GO:0006412">
    <property type="term" value="P:translation"/>
    <property type="evidence" value="ECO:0007669"/>
    <property type="project" value="UniProtKB-UniRule"/>
</dbReference>
<evidence type="ECO:0000256" key="7">
    <source>
        <dbReference type="RuleBase" id="RU003872"/>
    </source>
</evidence>
<dbReference type="STRING" id="1802557.A3A20_01560"/>